<name>A0AAD4SYB1_9MAGN</name>
<proteinExistence type="inferred from homology"/>
<gene>
    <name evidence="3" type="ORF">MKW98_024314</name>
</gene>
<dbReference type="SUPFAM" id="SSF48264">
    <property type="entry name" value="Cytochrome P450"/>
    <property type="match status" value="1"/>
</dbReference>
<sequence length="340" mass="38349">MLEILTGEMAWTAYSMTVASLFFLLIWIHRRKVAGKTTSCRPLPPGPPGWPVIGNILDIGMKPHVNLALLKRQYGSLIWLRLGSINTLVIASAESATELFKNHDHSFCNRYLNEALKTDDAHSGTMVLGEYGPYWRMLKRICTTELFSRKRIKDTAPLRRQCVDKLIQWIVDEAKETGNSVELARYVFASSFNVIGNLILSRDLVDPKSSKGNDFFNLNSELTELTAKPNIADLFPALRGLDPQGLQRKIKEKFTLVLAIIGSFVEERRRSMELEGGPKKGRDFLDVLMEFEGSGKDEPAKITDKNLNTLLLELFMVATETTNTSVEWTMTELLHTIATK</sequence>
<dbReference type="PANTHER" id="PTHR47950">
    <property type="entry name" value="CYTOCHROME P450, FAMILY 76, SUBFAMILY C, POLYPEPTIDE 5-RELATED"/>
    <property type="match status" value="1"/>
</dbReference>
<feature type="transmembrane region" description="Helical" evidence="2">
    <location>
        <begin position="12"/>
        <end position="28"/>
    </location>
</feature>
<dbReference type="PANTHER" id="PTHR47950:SF14">
    <property type="entry name" value="CYTOCHROME P450 76A2-LIKE ISOFORM X1"/>
    <property type="match status" value="1"/>
</dbReference>
<dbReference type="InterPro" id="IPR036396">
    <property type="entry name" value="Cyt_P450_sf"/>
</dbReference>
<evidence type="ECO:0008006" key="5">
    <source>
        <dbReference type="Google" id="ProtNLM"/>
    </source>
</evidence>
<dbReference type="AlphaFoldDB" id="A0AAD4SYB1"/>
<dbReference type="Gene3D" id="1.10.630.10">
    <property type="entry name" value="Cytochrome P450"/>
    <property type="match status" value="1"/>
</dbReference>
<accession>A0AAD4SYB1</accession>
<reference evidence="3" key="1">
    <citation type="submission" date="2022-04" db="EMBL/GenBank/DDBJ databases">
        <title>A functionally conserved STORR gene fusion in Papaver species that diverged 16.8 million years ago.</title>
        <authorList>
            <person name="Catania T."/>
        </authorList>
    </citation>
    <scope>NUCLEOTIDE SEQUENCE</scope>
    <source>
        <strain evidence="3">S-188037</strain>
    </source>
</reference>
<dbReference type="Pfam" id="PF00067">
    <property type="entry name" value="p450"/>
    <property type="match status" value="1"/>
</dbReference>
<protein>
    <recommendedName>
        <fullName evidence="5">Cytochrome P450</fullName>
    </recommendedName>
</protein>
<dbReference type="Proteomes" id="UP001202328">
    <property type="component" value="Unassembled WGS sequence"/>
</dbReference>
<comment type="caution">
    <text evidence="3">The sequence shown here is derived from an EMBL/GenBank/DDBJ whole genome shotgun (WGS) entry which is preliminary data.</text>
</comment>
<dbReference type="PRINTS" id="PR00463">
    <property type="entry name" value="EP450I"/>
</dbReference>
<keyword evidence="4" id="KW-1185">Reference proteome</keyword>
<keyword evidence="2" id="KW-0812">Transmembrane</keyword>
<evidence type="ECO:0000313" key="4">
    <source>
        <dbReference type="Proteomes" id="UP001202328"/>
    </source>
</evidence>
<dbReference type="GO" id="GO:0004497">
    <property type="term" value="F:monooxygenase activity"/>
    <property type="evidence" value="ECO:0007669"/>
    <property type="project" value="InterPro"/>
</dbReference>
<dbReference type="GO" id="GO:0005506">
    <property type="term" value="F:iron ion binding"/>
    <property type="evidence" value="ECO:0007669"/>
    <property type="project" value="InterPro"/>
</dbReference>
<dbReference type="GO" id="GO:0020037">
    <property type="term" value="F:heme binding"/>
    <property type="evidence" value="ECO:0007669"/>
    <property type="project" value="InterPro"/>
</dbReference>
<dbReference type="GO" id="GO:0016705">
    <property type="term" value="F:oxidoreductase activity, acting on paired donors, with incorporation or reduction of molecular oxygen"/>
    <property type="evidence" value="ECO:0007669"/>
    <property type="project" value="InterPro"/>
</dbReference>
<evidence type="ECO:0000313" key="3">
    <source>
        <dbReference type="EMBL" id="KAI3928713.1"/>
    </source>
</evidence>
<keyword evidence="2" id="KW-1133">Transmembrane helix</keyword>
<evidence type="ECO:0000256" key="2">
    <source>
        <dbReference type="SAM" id="Phobius"/>
    </source>
</evidence>
<comment type="similarity">
    <text evidence="1">Belongs to the cytochrome P450 family.</text>
</comment>
<evidence type="ECO:0000256" key="1">
    <source>
        <dbReference type="ARBA" id="ARBA00010617"/>
    </source>
</evidence>
<dbReference type="InterPro" id="IPR001128">
    <property type="entry name" value="Cyt_P450"/>
</dbReference>
<dbReference type="InterPro" id="IPR002401">
    <property type="entry name" value="Cyt_P450_E_grp-I"/>
</dbReference>
<dbReference type="GO" id="GO:0033075">
    <property type="term" value="P:isoquinoline alkaloid biosynthetic process"/>
    <property type="evidence" value="ECO:0007669"/>
    <property type="project" value="UniProtKB-ARBA"/>
</dbReference>
<organism evidence="3 4">
    <name type="scientific">Papaver atlanticum</name>
    <dbReference type="NCBI Taxonomy" id="357466"/>
    <lineage>
        <taxon>Eukaryota</taxon>
        <taxon>Viridiplantae</taxon>
        <taxon>Streptophyta</taxon>
        <taxon>Embryophyta</taxon>
        <taxon>Tracheophyta</taxon>
        <taxon>Spermatophyta</taxon>
        <taxon>Magnoliopsida</taxon>
        <taxon>Ranunculales</taxon>
        <taxon>Papaveraceae</taxon>
        <taxon>Papaveroideae</taxon>
        <taxon>Papaver</taxon>
    </lineage>
</organism>
<keyword evidence="2" id="KW-0472">Membrane</keyword>
<dbReference type="EMBL" id="JAJJMB010007708">
    <property type="protein sequence ID" value="KAI3928713.1"/>
    <property type="molecule type" value="Genomic_DNA"/>
</dbReference>